<dbReference type="RefSeq" id="XP_048137227.1">
    <property type="nucleotide sequence ID" value="XM_048281270.1"/>
</dbReference>
<accession>A0ABM3HKV0</accession>
<organism evidence="2 3">
    <name type="scientific">Rhodamnia argentea</name>
    <dbReference type="NCBI Taxonomy" id="178133"/>
    <lineage>
        <taxon>Eukaryota</taxon>
        <taxon>Viridiplantae</taxon>
        <taxon>Streptophyta</taxon>
        <taxon>Embryophyta</taxon>
        <taxon>Tracheophyta</taxon>
        <taxon>Spermatophyta</taxon>
        <taxon>Magnoliopsida</taxon>
        <taxon>eudicotyledons</taxon>
        <taxon>Gunneridae</taxon>
        <taxon>Pentapetalae</taxon>
        <taxon>rosids</taxon>
        <taxon>malvids</taxon>
        <taxon>Myrtales</taxon>
        <taxon>Myrtaceae</taxon>
        <taxon>Myrtoideae</taxon>
        <taxon>Myrteae</taxon>
        <taxon>Australasian group</taxon>
        <taxon>Rhodamnia</taxon>
    </lineage>
</organism>
<name>A0ABM3HKV0_9MYRT</name>
<sequence length="114" mass="12791">MNDLAEVYPELCKSDTPLNEDVVSLVLGKEKPGRIRCYGIGPCPKDFGASNSSCHPKEKLRSENGKDEEIHKLKEELKAAKEQLKTTNGDVQELQAQLKKMSNRVEKLSAYCRL</sequence>
<protein>
    <submittedName>
        <fullName evidence="3">Uncharacterized protein LOC125315642</fullName>
    </submittedName>
</protein>
<dbReference type="Proteomes" id="UP000827889">
    <property type="component" value="Chromosome 6"/>
</dbReference>
<feature type="coiled-coil region" evidence="1">
    <location>
        <begin position="63"/>
        <end position="111"/>
    </location>
</feature>
<reference evidence="3" key="1">
    <citation type="submission" date="2025-08" db="UniProtKB">
        <authorList>
            <consortium name="RefSeq"/>
        </authorList>
    </citation>
    <scope>IDENTIFICATION</scope>
    <source>
        <tissue evidence="3">Leaf</tissue>
    </source>
</reference>
<evidence type="ECO:0000256" key="1">
    <source>
        <dbReference type="SAM" id="Coils"/>
    </source>
</evidence>
<dbReference type="GeneID" id="125315642"/>
<keyword evidence="1" id="KW-0175">Coiled coil</keyword>
<gene>
    <name evidence="3" type="primary">LOC125315642</name>
</gene>
<proteinExistence type="predicted"/>
<evidence type="ECO:0000313" key="2">
    <source>
        <dbReference type="Proteomes" id="UP000827889"/>
    </source>
</evidence>
<keyword evidence="2" id="KW-1185">Reference proteome</keyword>
<evidence type="ECO:0000313" key="3">
    <source>
        <dbReference type="RefSeq" id="XP_048137227.1"/>
    </source>
</evidence>